<keyword evidence="2 5" id="KW-0378">Hydrolase</keyword>
<protein>
    <submittedName>
        <fullName evidence="5">5'-nucleotidase</fullName>
        <ecNumber evidence="5">3.1.3.5</ecNumber>
    </submittedName>
</protein>
<dbReference type="InterPro" id="IPR006179">
    <property type="entry name" value="5_nucleotidase/apyrase"/>
</dbReference>
<comment type="similarity">
    <text evidence="2">Belongs to the 5'-nucleotidase family.</text>
</comment>
<dbReference type="Gene3D" id="3.90.780.10">
    <property type="entry name" value="5'-Nucleotidase, C-terminal domain"/>
    <property type="match status" value="1"/>
</dbReference>
<dbReference type="PANTHER" id="PTHR11575:SF24">
    <property type="entry name" value="5'-NUCLEOTIDASE"/>
    <property type="match status" value="1"/>
</dbReference>
<feature type="chain" id="PRO_5044981001" evidence="2">
    <location>
        <begin position="30"/>
        <end position="562"/>
    </location>
</feature>
<gene>
    <name evidence="5" type="ORF">JOF56_002000</name>
</gene>
<reference evidence="5 6" key="1">
    <citation type="submission" date="2021-03" db="EMBL/GenBank/DDBJ databases">
        <title>Sequencing the genomes of 1000 actinobacteria strains.</title>
        <authorList>
            <person name="Klenk H.-P."/>
        </authorList>
    </citation>
    <scope>NUCLEOTIDE SEQUENCE [LARGE SCALE GENOMIC DNA]</scope>
    <source>
        <strain evidence="5 6">DSM 46670</strain>
    </source>
</reference>
<accession>A0ABS4TB19</accession>
<dbReference type="PRINTS" id="PR01607">
    <property type="entry name" value="APYRASEFAMLY"/>
</dbReference>
<name>A0ABS4TB19_9PSEU</name>
<dbReference type="InterPro" id="IPR029052">
    <property type="entry name" value="Metallo-depent_PP-like"/>
</dbReference>
<proteinExistence type="inferred from homology"/>
<comment type="caution">
    <text evidence="5">The sequence shown here is derived from an EMBL/GenBank/DDBJ whole genome shotgun (WGS) entry which is preliminary data.</text>
</comment>
<keyword evidence="1 2" id="KW-0732">Signal</keyword>
<evidence type="ECO:0000313" key="6">
    <source>
        <dbReference type="Proteomes" id="UP001519332"/>
    </source>
</evidence>
<feature type="signal peptide" evidence="2">
    <location>
        <begin position="1"/>
        <end position="29"/>
    </location>
</feature>
<dbReference type="GO" id="GO:0008253">
    <property type="term" value="F:5'-nucleotidase activity"/>
    <property type="evidence" value="ECO:0007669"/>
    <property type="project" value="UniProtKB-EC"/>
</dbReference>
<keyword evidence="6" id="KW-1185">Reference proteome</keyword>
<dbReference type="Pfam" id="PF00149">
    <property type="entry name" value="Metallophos"/>
    <property type="match status" value="1"/>
</dbReference>
<evidence type="ECO:0000256" key="1">
    <source>
        <dbReference type="ARBA" id="ARBA00022729"/>
    </source>
</evidence>
<evidence type="ECO:0000313" key="5">
    <source>
        <dbReference type="EMBL" id="MBP2321615.1"/>
    </source>
</evidence>
<dbReference type="InterPro" id="IPR008334">
    <property type="entry name" value="5'-Nucleotdase_C"/>
</dbReference>
<dbReference type="SUPFAM" id="SSF55816">
    <property type="entry name" value="5'-nucleotidase (syn. UDP-sugar hydrolase), C-terminal domain"/>
    <property type="match status" value="1"/>
</dbReference>
<evidence type="ECO:0000259" key="3">
    <source>
        <dbReference type="Pfam" id="PF00149"/>
    </source>
</evidence>
<dbReference type="InterPro" id="IPR004843">
    <property type="entry name" value="Calcineurin-like_PHP"/>
</dbReference>
<dbReference type="InterPro" id="IPR036907">
    <property type="entry name" value="5'-Nucleotdase_C_sf"/>
</dbReference>
<dbReference type="EC" id="3.1.3.5" evidence="5"/>
<evidence type="ECO:0000256" key="2">
    <source>
        <dbReference type="RuleBase" id="RU362119"/>
    </source>
</evidence>
<dbReference type="Pfam" id="PF02872">
    <property type="entry name" value="5_nucleotid_C"/>
    <property type="match status" value="1"/>
</dbReference>
<dbReference type="RefSeq" id="WP_209636591.1">
    <property type="nucleotide sequence ID" value="NZ_JAGINW010000001.1"/>
</dbReference>
<dbReference type="SUPFAM" id="SSF56300">
    <property type="entry name" value="Metallo-dependent phosphatases"/>
    <property type="match status" value="1"/>
</dbReference>
<dbReference type="PANTHER" id="PTHR11575">
    <property type="entry name" value="5'-NUCLEOTIDASE-RELATED"/>
    <property type="match status" value="1"/>
</dbReference>
<dbReference type="Gene3D" id="3.60.21.10">
    <property type="match status" value="1"/>
</dbReference>
<dbReference type="EMBL" id="JAGINW010000001">
    <property type="protein sequence ID" value="MBP2321615.1"/>
    <property type="molecule type" value="Genomic_DNA"/>
</dbReference>
<evidence type="ECO:0000259" key="4">
    <source>
        <dbReference type="Pfam" id="PF02872"/>
    </source>
</evidence>
<organism evidence="5 6">
    <name type="scientific">Kibdelosporangium banguiense</name>
    <dbReference type="NCBI Taxonomy" id="1365924"/>
    <lineage>
        <taxon>Bacteria</taxon>
        <taxon>Bacillati</taxon>
        <taxon>Actinomycetota</taxon>
        <taxon>Actinomycetes</taxon>
        <taxon>Pseudonocardiales</taxon>
        <taxon>Pseudonocardiaceae</taxon>
        <taxon>Kibdelosporangium</taxon>
    </lineage>
</organism>
<dbReference type="Proteomes" id="UP001519332">
    <property type="component" value="Unassembled WGS sequence"/>
</dbReference>
<sequence length="562" mass="58687">MTVSTLGRVAAIAAAAVSMVGLAATPALAKPAATVDVRVIAFNDFHGNLEPPSGSSGRVILPDNTTVDAGGAANMAAHIKRLQTKNSFVVSAGDNIGASPLASALFHDEPTIEFLNAIGLKASVVGNHEFDEGFKELQRIQRGGCHPVDGCKFHDPYKGAKFPFLGANVYTDRGLPALLPVTVQFSGGVPIGIIGVTLKNLPSVVTPEAVKGLKFGDEVQAINRTANLLDLIGIKAQIVVMHQGDNTEGGGPDDCRTIAGPAREIVTNASPKVDAFFTGHSHTQYNCLFNDPAGKPRIVTQSLSFGRLLTVADLKIDRRTRDVIRTESKAHNEIVTRTITPDPEVAALVNEAKTKSAPIANQPVGSVTADIVRAQNPAGESPLGNVIADAQLAATQDSNAVIALMNPGGVRADLTFPSSGAGEGNGVVTYGEAFTVQPFGNVMQTITLTGAQLKNVLEQQWLANGPTRMLQVSSSLHYTWTASAPIGSRVSGITVNGTAIDPAAGYRVAINNFLSTGGDLFSEFTKGTDLIGGVVDLDAFTAYLTAHPNLAPPATDRITRLP</sequence>
<feature type="domain" description="Calcineurin-like phosphoesterase" evidence="3">
    <location>
        <begin position="38"/>
        <end position="283"/>
    </location>
</feature>
<keyword evidence="2" id="KW-0547">Nucleotide-binding</keyword>
<feature type="domain" description="5'-Nucleotidase C-terminal" evidence="4">
    <location>
        <begin position="364"/>
        <end position="524"/>
    </location>
</feature>